<evidence type="ECO:0000313" key="1">
    <source>
        <dbReference type="EMBL" id="GBN61408.1"/>
    </source>
</evidence>
<sequence>MIYSEVIAHVVYYAGHGGLVVRSRHRDRKVSAFNPIPLKIRHVLGLLHAKSYAVAKRPPDGMMQIYHPGPAYPRRMKAGRGPEGRESPHQGFIKYNKMIQALPDMVLPTSVWRELLDLQVLNHKVWRMILTK</sequence>
<dbReference type="EMBL" id="BGPR01013610">
    <property type="protein sequence ID" value="GBN61408.1"/>
    <property type="molecule type" value="Genomic_DNA"/>
</dbReference>
<evidence type="ECO:0000313" key="2">
    <source>
        <dbReference type="Proteomes" id="UP000499080"/>
    </source>
</evidence>
<accession>A0A4Y2QB64</accession>
<dbReference type="AlphaFoldDB" id="A0A4Y2QB64"/>
<organism evidence="1 2">
    <name type="scientific">Araneus ventricosus</name>
    <name type="common">Orbweaver spider</name>
    <name type="synonym">Epeira ventricosa</name>
    <dbReference type="NCBI Taxonomy" id="182803"/>
    <lineage>
        <taxon>Eukaryota</taxon>
        <taxon>Metazoa</taxon>
        <taxon>Ecdysozoa</taxon>
        <taxon>Arthropoda</taxon>
        <taxon>Chelicerata</taxon>
        <taxon>Arachnida</taxon>
        <taxon>Araneae</taxon>
        <taxon>Araneomorphae</taxon>
        <taxon>Entelegynae</taxon>
        <taxon>Araneoidea</taxon>
        <taxon>Araneidae</taxon>
        <taxon>Araneus</taxon>
    </lineage>
</organism>
<proteinExistence type="predicted"/>
<name>A0A4Y2QB64_ARAVE</name>
<comment type="caution">
    <text evidence="1">The sequence shown here is derived from an EMBL/GenBank/DDBJ whole genome shotgun (WGS) entry which is preliminary data.</text>
</comment>
<gene>
    <name evidence="1" type="ORF">AVEN_63343_1</name>
</gene>
<keyword evidence="2" id="KW-1185">Reference proteome</keyword>
<protein>
    <submittedName>
        <fullName evidence="1">Uncharacterized protein</fullName>
    </submittedName>
</protein>
<reference evidence="1 2" key="1">
    <citation type="journal article" date="2019" name="Sci. Rep.">
        <title>Orb-weaving spider Araneus ventricosus genome elucidates the spidroin gene catalogue.</title>
        <authorList>
            <person name="Kono N."/>
            <person name="Nakamura H."/>
            <person name="Ohtoshi R."/>
            <person name="Moran D.A.P."/>
            <person name="Shinohara A."/>
            <person name="Yoshida Y."/>
            <person name="Fujiwara M."/>
            <person name="Mori M."/>
            <person name="Tomita M."/>
            <person name="Arakawa K."/>
        </authorList>
    </citation>
    <scope>NUCLEOTIDE SEQUENCE [LARGE SCALE GENOMIC DNA]</scope>
</reference>
<dbReference type="Proteomes" id="UP000499080">
    <property type="component" value="Unassembled WGS sequence"/>
</dbReference>